<dbReference type="OrthoDB" id="18190at2759"/>
<dbReference type="Proteomes" id="UP000728032">
    <property type="component" value="Unassembled WGS sequence"/>
</dbReference>
<dbReference type="Gene3D" id="1.25.10.10">
    <property type="entry name" value="Leucine-rich Repeat Variant"/>
    <property type="match status" value="2"/>
</dbReference>
<protein>
    <recommendedName>
        <fullName evidence="8">Integrator complex subunit 4</fullName>
    </recommendedName>
</protein>
<evidence type="ECO:0000256" key="3">
    <source>
        <dbReference type="SAM" id="MobiDB-lite"/>
    </source>
</evidence>
<comment type="subcellular location">
    <subcellularLocation>
        <location evidence="1">Nucleus</location>
    </subcellularLocation>
</comment>
<dbReference type="InterPro" id="IPR056235">
    <property type="entry name" value="INTS4_8HBD"/>
</dbReference>
<feature type="compositionally biased region" description="Basic residues" evidence="3">
    <location>
        <begin position="25"/>
        <end position="34"/>
    </location>
</feature>
<organism evidence="6">
    <name type="scientific">Oppiella nova</name>
    <dbReference type="NCBI Taxonomy" id="334625"/>
    <lineage>
        <taxon>Eukaryota</taxon>
        <taxon>Metazoa</taxon>
        <taxon>Ecdysozoa</taxon>
        <taxon>Arthropoda</taxon>
        <taxon>Chelicerata</taxon>
        <taxon>Arachnida</taxon>
        <taxon>Acari</taxon>
        <taxon>Acariformes</taxon>
        <taxon>Sarcoptiformes</taxon>
        <taxon>Oribatida</taxon>
        <taxon>Brachypylina</taxon>
        <taxon>Oppioidea</taxon>
        <taxon>Oppiidae</taxon>
        <taxon>Oppiella</taxon>
    </lineage>
</organism>
<dbReference type="GO" id="GO:0032039">
    <property type="term" value="C:integrator complex"/>
    <property type="evidence" value="ECO:0007669"/>
    <property type="project" value="TreeGrafter"/>
</dbReference>
<keyword evidence="7" id="KW-1185">Reference proteome</keyword>
<dbReference type="GO" id="GO:0016180">
    <property type="term" value="P:snRNA processing"/>
    <property type="evidence" value="ECO:0007669"/>
    <property type="project" value="TreeGrafter"/>
</dbReference>
<reference evidence="6" key="1">
    <citation type="submission" date="2020-11" db="EMBL/GenBank/DDBJ databases">
        <authorList>
            <person name="Tran Van P."/>
        </authorList>
    </citation>
    <scope>NUCLEOTIDE SEQUENCE</scope>
</reference>
<feature type="region of interest" description="Disordered" evidence="3">
    <location>
        <begin position="12"/>
        <end position="41"/>
    </location>
</feature>
<dbReference type="InterPro" id="IPR016024">
    <property type="entry name" value="ARM-type_fold"/>
</dbReference>
<dbReference type="Pfam" id="PF24493">
    <property type="entry name" value="INTS4_8HBD"/>
    <property type="match status" value="1"/>
</dbReference>
<dbReference type="Pfam" id="PF25458">
    <property type="entry name" value="INTS4_C"/>
    <property type="match status" value="1"/>
</dbReference>
<evidence type="ECO:0000313" key="6">
    <source>
        <dbReference type="EMBL" id="CAD7639634.1"/>
    </source>
</evidence>
<feature type="domain" description="INTS4 8 helical bundle" evidence="4">
    <location>
        <begin position="647"/>
        <end position="832"/>
    </location>
</feature>
<dbReference type="PANTHER" id="PTHR20938">
    <property type="entry name" value="INTEGRATOR COMPLEX SUBUNIT 4"/>
    <property type="match status" value="1"/>
</dbReference>
<accession>A0A7R9LDD8</accession>
<dbReference type="SUPFAM" id="SSF48371">
    <property type="entry name" value="ARM repeat"/>
    <property type="match status" value="2"/>
</dbReference>
<sequence length="1041" mass="117770">MAALLKKRALAEYGQTTTQEEPKQRKVRLSRKSKRDALEETGLRNSGVEEINQLLKSSSDAVNVSELFNLFQRGSRESMDANHCQQIYKKLMNKMNKSRDPIVKMSYITAIKELIINFDSVVDLFGINSMIDDLLSLLKSECSHIVIAEILNTLHKLDQKFETNCEHKLNILKTAKRLLQKSCNHVVKNECLSLLADFAPIGLKTNDSTSDLSYVQVECIAIIKLLRDFSHYHDSRVRSTALSSILRLHQRGVKLDISLYSEFCESLNDDYECARITAIKLLLVISQHYGDWYLTDPQILLFCVNDGAEQIRLADDAFAKVCSMMSDPSMNVRAESALLLGQFTHISPNFLEQTLDKKLMSNLRKKKSAHERHRETYETGEWSSGQKWADDAPHEELCPDTVNLMNIGACGAFIHGLEDEFFEVRMATLESLSQLAQLFPTFATQALDFLVDMFNDEIEDIRLKAIQCLTQISLENIVLREDQIDIILPVLEDFSIDIREALHAMLGNCKLSSKAALKTCIDNLLENLKRYPQDKSSIWNCFKKLGSNHPYLTLPLVPDLLGIHPFLDLPETSLEDTDVAILIVVFNAAKECTTMTDLFEEHILRHYFYLRDTYPALVPRLKILSTDCDVSTTDSSTVSAGQSRSHSFLLRIFERVRNVMSLESASNQIQSAVLNHSIRDLQHLGEVEPSLLAASKFLCAYLQCQMSLRRILSNTNWINTFLLSALQSSSFRASIQQLLNTTFSLVNRFHGLHPIQLVCIQETRLKAMALQLIAIIHGSNASALALCDAFISEAEYLEKLLFENHLNADSLTVKMIKEINLLEEPKPGTVARDIMLNEKTFFDLIRLRMTCATIHEPTGKSDSPHKFTAGLILGLPFDAVIENVTDVRNIRIKIQYPDQQIQVVLPKLTDFRLIESSEKSNVCKYRLYTTVYLSHGVWVESCPVEIGLMLDFRDTTSTTLTATQTWISSTTKGSGIKSTKSEDSLVIDICKPVRVYLSPKAPKKLIKTESILCPKLNAGVVMVLLFVPELFDGFDEFFVFL</sequence>
<proteinExistence type="predicted"/>
<dbReference type="EMBL" id="CAJPVJ010000455">
    <property type="protein sequence ID" value="CAG2162511.1"/>
    <property type="molecule type" value="Genomic_DNA"/>
</dbReference>
<evidence type="ECO:0008006" key="8">
    <source>
        <dbReference type="Google" id="ProtNLM"/>
    </source>
</evidence>
<evidence type="ECO:0000259" key="4">
    <source>
        <dbReference type="Pfam" id="PF24493"/>
    </source>
</evidence>
<dbReference type="EMBL" id="OC915280">
    <property type="protein sequence ID" value="CAD7639634.1"/>
    <property type="molecule type" value="Genomic_DNA"/>
</dbReference>
<dbReference type="InterPro" id="IPR057412">
    <property type="entry name" value="INTS4_C"/>
</dbReference>
<dbReference type="AlphaFoldDB" id="A0A7R9LDD8"/>
<evidence type="ECO:0000313" key="7">
    <source>
        <dbReference type="Proteomes" id="UP000728032"/>
    </source>
</evidence>
<evidence type="ECO:0000259" key="5">
    <source>
        <dbReference type="Pfam" id="PF25458"/>
    </source>
</evidence>
<evidence type="ECO:0000256" key="1">
    <source>
        <dbReference type="ARBA" id="ARBA00004123"/>
    </source>
</evidence>
<feature type="domain" description="Integrator complex subunit 4/Protein SIEL C-terminal Ig-like" evidence="5">
    <location>
        <begin position="853"/>
        <end position="1001"/>
    </location>
</feature>
<dbReference type="PANTHER" id="PTHR20938:SF0">
    <property type="entry name" value="INTEGRATOR COMPLEX SUBUNIT 4"/>
    <property type="match status" value="1"/>
</dbReference>
<keyword evidence="2" id="KW-0539">Nucleus</keyword>
<name>A0A7R9LDD8_9ACAR</name>
<evidence type="ECO:0000256" key="2">
    <source>
        <dbReference type="ARBA" id="ARBA00023242"/>
    </source>
</evidence>
<dbReference type="InterPro" id="IPR011989">
    <property type="entry name" value="ARM-like"/>
</dbReference>
<gene>
    <name evidence="6" type="ORF">ONB1V03_LOCUS2104</name>
</gene>